<dbReference type="Proteomes" id="UP000000268">
    <property type="component" value="Chromosome"/>
</dbReference>
<accession>B0CAT0</accession>
<sequence>MLKTKLYLQIMGTLGLVIDLLTPGVLNASKSFSQLAALFTVP</sequence>
<evidence type="ECO:0000313" key="2">
    <source>
        <dbReference type="EMBL" id="ABW30281.1"/>
    </source>
</evidence>
<dbReference type="KEGG" id="amr:AM1_5323"/>
<keyword evidence="1" id="KW-0812">Transmembrane</keyword>
<keyword evidence="1" id="KW-0472">Membrane</keyword>
<proteinExistence type="predicted"/>
<keyword evidence="1" id="KW-1133">Transmembrane helix</keyword>
<reference evidence="2 3" key="1">
    <citation type="journal article" date="2008" name="Proc. Natl. Acad. Sci. U.S.A.">
        <title>Niche adaptation and genome expansion in the chlorophyll d-producing cyanobacterium Acaryochloris marina.</title>
        <authorList>
            <person name="Swingley W.D."/>
            <person name="Chen M."/>
            <person name="Cheung P.C."/>
            <person name="Conrad A.L."/>
            <person name="Dejesa L.C."/>
            <person name="Hao J."/>
            <person name="Honchak B.M."/>
            <person name="Karbach L.E."/>
            <person name="Kurdoglu A."/>
            <person name="Lahiri S."/>
            <person name="Mastrian S.D."/>
            <person name="Miyashita H."/>
            <person name="Page L."/>
            <person name="Ramakrishna P."/>
            <person name="Satoh S."/>
            <person name="Sattley W.M."/>
            <person name="Shimada Y."/>
            <person name="Taylor H.L."/>
            <person name="Tomo T."/>
            <person name="Tsuchiya T."/>
            <person name="Wang Z.T."/>
            <person name="Raymond J."/>
            <person name="Mimuro M."/>
            <person name="Blankenship R.E."/>
            <person name="Touchman J.W."/>
        </authorList>
    </citation>
    <scope>NUCLEOTIDE SEQUENCE [LARGE SCALE GENOMIC DNA]</scope>
    <source>
        <strain evidence="3">MBIC 11017</strain>
    </source>
</reference>
<dbReference type="AlphaFoldDB" id="B0CAT0"/>
<name>B0CAT0_ACAM1</name>
<evidence type="ECO:0000256" key="1">
    <source>
        <dbReference type="SAM" id="Phobius"/>
    </source>
</evidence>
<gene>
    <name evidence="2" type="ordered locus">AM1_5323</name>
</gene>
<organism evidence="2 3">
    <name type="scientific">Acaryochloris marina (strain MBIC 11017)</name>
    <dbReference type="NCBI Taxonomy" id="329726"/>
    <lineage>
        <taxon>Bacteria</taxon>
        <taxon>Bacillati</taxon>
        <taxon>Cyanobacteriota</taxon>
        <taxon>Cyanophyceae</taxon>
        <taxon>Acaryochloridales</taxon>
        <taxon>Acaryochloridaceae</taxon>
        <taxon>Acaryochloris</taxon>
    </lineage>
</organism>
<feature type="transmembrane region" description="Helical" evidence="1">
    <location>
        <begin position="6"/>
        <end position="26"/>
    </location>
</feature>
<evidence type="ECO:0000313" key="3">
    <source>
        <dbReference type="Proteomes" id="UP000000268"/>
    </source>
</evidence>
<keyword evidence="3" id="KW-1185">Reference proteome</keyword>
<dbReference type="HOGENOM" id="CLU_3245608_0_0_3"/>
<protein>
    <submittedName>
        <fullName evidence="2">Uncharacterized protein</fullName>
    </submittedName>
</protein>
<dbReference type="EMBL" id="CP000828">
    <property type="protein sequence ID" value="ABW30281.1"/>
    <property type="molecule type" value="Genomic_DNA"/>
</dbReference>